<dbReference type="Proteomes" id="UP000031443">
    <property type="component" value="Unassembled WGS sequence"/>
</dbReference>
<dbReference type="AlphaFoldDB" id="M7BXQ7"/>
<dbReference type="EMBL" id="KB523694">
    <property type="protein sequence ID" value="EMP36823.1"/>
    <property type="molecule type" value="Genomic_DNA"/>
</dbReference>
<gene>
    <name evidence="1" type="ORF">UY3_05989</name>
</gene>
<evidence type="ECO:0000313" key="2">
    <source>
        <dbReference type="Proteomes" id="UP000031443"/>
    </source>
</evidence>
<reference evidence="2" key="1">
    <citation type="journal article" date="2013" name="Nat. Genet.">
        <title>The draft genomes of soft-shell turtle and green sea turtle yield insights into the development and evolution of the turtle-specific body plan.</title>
        <authorList>
            <person name="Wang Z."/>
            <person name="Pascual-Anaya J."/>
            <person name="Zadissa A."/>
            <person name="Li W."/>
            <person name="Niimura Y."/>
            <person name="Huang Z."/>
            <person name="Li C."/>
            <person name="White S."/>
            <person name="Xiong Z."/>
            <person name="Fang D."/>
            <person name="Wang B."/>
            <person name="Ming Y."/>
            <person name="Chen Y."/>
            <person name="Zheng Y."/>
            <person name="Kuraku S."/>
            <person name="Pignatelli M."/>
            <person name="Herrero J."/>
            <person name="Beal K."/>
            <person name="Nozawa M."/>
            <person name="Li Q."/>
            <person name="Wang J."/>
            <person name="Zhang H."/>
            <person name="Yu L."/>
            <person name="Shigenobu S."/>
            <person name="Wang J."/>
            <person name="Liu J."/>
            <person name="Flicek P."/>
            <person name="Searle S."/>
            <person name="Wang J."/>
            <person name="Kuratani S."/>
            <person name="Yin Y."/>
            <person name="Aken B."/>
            <person name="Zhang G."/>
            <person name="Irie N."/>
        </authorList>
    </citation>
    <scope>NUCLEOTIDE SEQUENCE [LARGE SCALE GENOMIC DNA]</scope>
</reference>
<organism evidence="1 2">
    <name type="scientific">Chelonia mydas</name>
    <name type="common">Green sea-turtle</name>
    <name type="synonym">Chelonia agassizi</name>
    <dbReference type="NCBI Taxonomy" id="8469"/>
    <lineage>
        <taxon>Eukaryota</taxon>
        <taxon>Metazoa</taxon>
        <taxon>Chordata</taxon>
        <taxon>Craniata</taxon>
        <taxon>Vertebrata</taxon>
        <taxon>Euteleostomi</taxon>
        <taxon>Archelosauria</taxon>
        <taxon>Testudinata</taxon>
        <taxon>Testudines</taxon>
        <taxon>Cryptodira</taxon>
        <taxon>Durocryptodira</taxon>
        <taxon>Americhelydia</taxon>
        <taxon>Chelonioidea</taxon>
        <taxon>Cheloniidae</taxon>
        <taxon>Chelonia</taxon>
    </lineage>
</organism>
<keyword evidence="2" id="KW-1185">Reference proteome</keyword>
<proteinExistence type="predicted"/>
<accession>M7BXQ7</accession>
<protein>
    <submittedName>
        <fullName evidence="1">Uncharacterized protein</fullName>
    </submittedName>
</protein>
<name>M7BXQ7_CHEMY</name>
<sequence>MVGEVAERDLAWIVSDNQLAIDTLQTLSPEHTPALSSRYPWDTHRITRRVVSKGTVHDSLPVTPCTTALLNTQHLGITRAGAIAMEPYQISAAVLTIVNTSRIIQQYVQYLQNRARKRRQRNYYTDEDMDTDGTACDDREIMVVLGQDQIFQDSSPNLCGYIWPIKRPSHLITDNHEMDQTVHFLLLSDGWRASPSSCHGYRQHLLSASGTLQSLRSSKLATWSKPLTFVNFIPLAARSNAMFGRAALQSLFD</sequence>
<evidence type="ECO:0000313" key="1">
    <source>
        <dbReference type="EMBL" id="EMP36823.1"/>
    </source>
</evidence>